<dbReference type="PANTHER" id="PTHR22731">
    <property type="entry name" value="RIBONUCLEASES P/MRP PROTEIN SUBUNIT POP1"/>
    <property type="match status" value="1"/>
</dbReference>
<dbReference type="GO" id="GO:0004526">
    <property type="term" value="F:ribonuclease P activity"/>
    <property type="evidence" value="ECO:0007669"/>
    <property type="project" value="UniProtKB-EC"/>
</dbReference>
<evidence type="ECO:0000313" key="4">
    <source>
        <dbReference type="Proteomes" id="UP000276133"/>
    </source>
</evidence>
<gene>
    <name evidence="3" type="ORF">BpHYR1_013726</name>
</gene>
<sequence length="332" mass="39274">MLEVRIPFFRIFCSSSFRFIDKLVLFLNSSYKANKCAQYPNLVKNLQEHFLMLSILQFPREFYDTKSSQIENESLKENLYQKFKSRPPSKRVNFLKNGIVSPFYLPCKSILELNSGSELNSEKRQFFILRDKKILSNLSNALFNRNKQKKINFNISELEKFSDSYIGVRLESVGRGSLDQFSILYDYFEIKRDSEAEKTEQFHLRLVTNKIIDEYRKEFVKKNGNDSQITLNKLLRTKFNKFEILKEENWFFKYQMEYKDSEFYKLPLGFVCSSGFSLANGKCSANGLIVTKYLINLLDQKYNQNKFDKILLNYKEPNSSLFKTTKINQIIV</sequence>
<dbReference type="GO" id="GO:0001682">
    <property type="term" value="P:tRNA 5'-leader removal"/>
    <property type="evidence" value="ECO:0007669"/>
    <property type="project" value="InterPro"/>
</dbReference>
<accession>A0A3M7PA86</accession>
<dbReference type="GO" id="GO:0000172">
    <property type="term" value="C:ribonuclease MRP complex"/>
    <property type="evidence" value="ECO:0007669"/>
    <property type="project" value="InterPro"/>
</dbReference>
<dbReference type="Pfam" id="PF08170">
    <property type="entry name" value="POPLD"/>
    <property type="match status" value="1"/>
</dbReference>
<dbReference type="InterPro" id="IPR055079">
    <property type="entry name" value="POP1_C"/>
</dbReference>
<proteinExistence type="predicted"/>
<dbReference type="GO" id="GO:0005655">
    <property type="term" value="C:nucleolar ribonuclease P complex"/>
    <property type="evidence" value="ECO:0007669"/>
    <property type="project" value="InterPro"/>
</dbReference>
<dbReference type="STRING" id="10195.A0A3M7PA86"/>
<organism evidence="3 4">
    <name type="scientific">Brachionus plicatilis</name>
    <name type="common">Marine rotifer</name>
    <name type="synonym">Brachionus muelleri</name>
    <dbReference type="NCBI Taxonomy" id="10195"/>
    <lineage>
        <taxon>Eukaryota</taxon>
        <taxon>Metazoa</taxon>
        <taxon>Spiralia</taxon>
        <taxon>Gnathifera</taxon>
        <taxon>Rotifera</taxon>
        <taxon>Eurotatoria</taxon>
        <taxon>Monogononta</taxon>
        <taxon>Pseudotrocha</taxon>
        <taxon>Ploima</taxon>
        <taxon>Brachionidae</taxon>
        <taxon>Brachionus</taxon>
    </lineage>
</organism>
<evidence type="ECO:0000259" key="2">
    <source>
        <dbReference type="Pfam" id="PF22770"/>
    </source>
</evidence>
<feature type="domain" description="POPLD" evidence="1">
    <location>
        <begin position="52"/>
        <end position="105"/>
    </location>
</feature>
<dbReference type="InterPro" id="IPR012590">
    <property type="entry name" value="POPLD_dom"/>
</dbReference>
<feature type="domain" description="POP1 C-terminal" evidence="2">
    <location>
        <begin position="165"/>
        <end position="329"/>
    </location>
</feature>
<dbReference type="PANTHER" id="PTHR22731:SF3">
    <property type="entry name" value="RIBONUCLEASES P_MRP PROTEIN SUBUNIT POP1"/>
    <property type="match status" value="1"/>
</dbReference>
<keyword evidence="4" id="KW-1185">Reference proteome</keyword>
<evidence type="ECO:0000313" key="3">
    <source>
        <dbReference type="EMBL" id="RMZ95978.1"/>
    </source>
</evidence>
<dbReference type="EMBL" id="REGN01012316">
    <property type="protein sequence ID" value="RMZ95978.1"/>
    <property type="molecule type" value="Genomic_DNA"/>
</dbReference>
<dbReference type="EC" id="3.1.26.5" evidence="3"/>
<comment type="caution">
    <text evidence="3">The sequence shown here is derived from an EMBL/GenBank/DDBJ whole genome shotgun (WGS) entry which is preliminary data.</text>
</comment>
<dbReference type="Pfam" id="PF22770">
    <property type="entry name" value="POP1_C"/>
    <property type="match status" value="1"/>
</dbReference>
<dbReference type="OrthoDB" id="442863at2759"/>
<dbReference type="AlphaFoldDB" id="A0A3M7PA86"/>
<dbReference type="Proteomes" id="UP000276133">
    <property type="component" value="Unassembled WGS sequence"/>
</dbReference>
<name>A0A3M7PA86_BRAPC</name>
<keyword evidence="3" id="KW-0378">Hydrolase</keyword>
<protein>
    <submittedName>
        <fullName evidence="3">Ribonucleases P MRP subunit POP1</fullName>
        <ecNumber evidence="3">3.1.26.5</ecNumber>
    </submittedName>
</protein>
<evidence type="ECO:0000259" key="1">
    <source>
        <dbReference type="Pfam" id="PF08170"/>
    </source>
</evidence>
<dbReference type="InterPro" id="IPR039182">
    <property type="entry name" value="Pop1"/>
</dbReference>
<reference evidence="3 4" key="1">
    <citation type="journal article" date="2018" name="Sci. Rep.">
        <title>Genomic signatures of local adaptation to the degree of environmental predictability in rotifers.</title>
        <authorList>
            <person name="Franch-Gras L."/>
            <person name="Hahn C."/>
            <person name="Garcia-Roger E.M."/>
            <person name="Carmona M.J."/>
            <person name="Serra M."/>
            <person name="Gomez A."/>
        </authorList>
    </citation>
    <scope>NUCLEOTIDE SEQUENCE [LARGE SCALE GENOMIC DNA]</scope>
    <source>
        <strain evidence="3">HYR1</strain>
    </source>
</reference>